<accession>A0A0N9YJT1</accession>
<dbReference type="PATRIC" id="fig|1766.6.peg.4550"/>
<dbReference type="AlphaFoldDB" id="A0A0N9YJT1"/>
<evidence type="ECO:0000313" key="2">
    <source>
        <dbReference type="Proteomes" id="UP000057134"/>
    </source>
</evidence>
<dbReference type="Proteomes" id="UP000057134">
    <property type="component" value="Chromosome"/>
</dbReference>
<gene>
    <name evidence="1" type="ORF">XA26_45780</name>
</gene>
<dbReference type="EMBL" id="CP011269">
    <property type="protein sequence ID" value="ALI28378.1"/>
    <property type="molecule type" value="Genomic_DNA"/>
</dbReference>
<protein>
    <submittedName>
        <fullName evidence="1">Uncharacterized protein</fullName>
    </submittedName>
</protein>
<proteinExistence type="predicted"/>
<dbReference type="KEGG" id="mft:XA26_45780"/>
<dbReference type="RefSeq" id="WP_157888966.1">
    <property type="nucleotide sequence ID" value="NZ_CP011269.1"/>
</dbReference>
<reference evidence="1 2" key="1">
    <citation type="journal article" date="2015" name="MBio">
        <title>Enzymatic Degradation of Phenazines Can Generate Energy and Protect Sensitive Organisms from Toxicity.</title>
        <authorList>
            <person name="Costa K.C."/>
            <person name="Bergkessel M."/>
            <person name="Saunders S."/>
            <person name="Korlach J."/>
            <person name="Newman D.K."/>
        </authorList>
    </citation>
    <scope>NUCLEOTIDE SEQUENCE [LARGE SCALE GENOMIC DNA]</scope>
    <source>
        <strain evidence="1 2">CT6</strain>
    </source>
</reference>
<evidence type="ECO:0000313" key="1">
    <source>
        <dbReference type="EMBL" id="ALI28378.1"/>
    </source>
</evidence>
<organism evidence="1 2">
    <name type="scientific">Mycolicibacterium fortuitum</name>
    <name type="common">Mycobacterium fortuitum</name>
    <dbReference type="NCBI Taxonomy" id="1766"/>
    <lineage>
        <taxon>Bacteria</taxon>
        <taxon>Bacillati</taxon>
        <taxon>Actinomycetota</taxon>
        <taxon>Actinomycetes</taxon>
        <taxon>Mycobacteriales</taxon>
        <taxon>Mycobacteriaceae</taxon>
        <taxon>Mycolicibacterium</taxon>
    </lineage>
</organism>
<keyword evidence="2" id="KW-1185">Reference proteome</keyword>
<sequence>MTADEFWAAYDAGDTLARAVATFQTALQLGFPDTDWLPAGPVDNYLGQIA</sequence>
<name>A0A0N9YJT1_MYCFO</name>
<dbReference type="STRING" id="1766.XA26_45780"/>